<dbReference type="InterPro" id="IPR001492">
    <property type="entry name" value="Flagellin"/>
</dbReference>
<dbReference type="InterPro" id="IPR013384">
    <property type="entry name" value="Flagell_FlgL"/>
</dbReference>
<keyword evidence="5" id="KW-0975">Bacterial flagellum</keyword>
<comment type="subcellular location">
    <subcellularLocation>
        <location evidence="1">Bacterial flagellum</location>
    </subcellularLocation>
    <subcellularLocation>
        <location evidence="2">Secreted</location>
    </subcellularLocation>
</comment>
<sequence>MTRISTNQLYDRSIDAITRNQGSLSDVQQQLSSGKKLLRPSDDPVGAAQVVRLTEDLDKITQYKRNNTLLQNSLEQEEVVLKNINNALDRARVLMIQSGNGVYDKTDLQAIGIEIGSIRDEIFGLMNSQNSNGEYIFAGYQSQTEAFSYDPSSTDKKYTFAGDDGFKKIQVSDAVTIQSNSSGKTVFEDVQARLNINVTARVGVSSLSSRITEQAAFDQFHKQNYDAVTPANNQFRATVLAGNQIRIDNIGTGATISTQNFESGKPFVFKGISFDVNAAPGDTFDFELNKPEKKNIAETLNDFFIALNDASLSDTDFSKAIADGLVGLDNGAKKLANATSSLGGRLNVAQSVLESNLDLEIANKSARSVIEDVDYAEAVSELSKQETALQAAQATFSRVTGLTLFDYIR</sequence>
<evidence type="ECO:0000256" key="5">
    <source>
        <dbReference type="ARBA" id="ARBA00023143"/>
    </source>
</evidence>
<evidence type="ECO:0000256" key="3">
    <source>
        <dbReference type="ARBA" id="ARBA00005709"/>
    </source>
</evidence>
<evidence type="ECO:0000256" key="4">
    <source>
        <dbReference type="ARBA" id="ARBA00022525"/>
    </source>
</evidence>
<protein>
    <submittedName>
        <fullName evidence="8">Flagellar hook-associated protein FlgL</fullName>
    </submittedName>
</protein>
<dbReference type="PANTHER" id="PTHR42792:SF1">
    <property type="entry name" value="FLAGELLAR HOOK-ASSOCIATED PROTEIN 3"/>
    <property type="match status" value="1"/>
</dbReference>
<dbReference type="Proteomes" id="UP001500359">
    <property type="component" value="Unassembled WGS sequence"/>
</dbReference>
<dbReference type="RefSeq" id="WP_343859813.1">
    <property type="nucleotide sequence ID" value="NZ_BAAAFD010000005.1"/>
</dbReference>
<feature type="domain" description="Flagellin N-terminal" evidence="6">
    <location>
        <begin position="4"/>
        <end position="141"/>
    </location>
</feature>
<evidence type="ECO:0000256" key="1">
    <source>
        <dbReference type="ARBA" id="ARBA00004365"/>
    </source>
</evidence>
<keyword evidence="4" id="KW-0964">Secreted</keyword>
<evidence type="ECO:0000259" key="7">
    <source>
        <dbReference type="Pfam" id="PF00700"/>
    </source>
</evidence>
<keyword evidence="8" id="KW-0282">Flagellum</keyword>
<reference evidence="9" key="1">
    <citation type="journal article" date="2019" name="Int. J. Syst. Evol. Microbiol.">
        <title>The Global Catalogue of Microorganisms (GCM) 10K type strain sequencing project: providing services to taxonomists for standard genome sequencing and annotation.</title>
        <authorList>
            <consortium name="The Broad Institute Genomics Platform"/>
            <consortium name="The Broad Institute Genome Sequencing Center for Infectious Disease"/>
            <person name="Wu L."/>
            <person name="Ma J."/>
        </authorList>
    </citation>
    <scope>NUCLEOTIDE SEQUENCE [LARGE SCALE GENOMIC DNA]</scope>
    <source>
        <strain evidence="9">JCM 15896</strain>
    </source>
</reference>
<dbReference type="InterPro" id="IPR046358">
    <property type="entry name" value="Flagellin_C"/>
</dbReference>
<evidence type="ECO:0000259" key="6">
    <source>
        <dbReference type="Pfam" id="PF00669"/>
    </source>
</evidence>
<comment type="similarity">
    <text evidence="3">Belongs to the bacterial flagellin family.</text>
</comment>
<keyword evidence="8" id="KW-0969">Cilium</keyword>
<feature type="domain" description="Flagellin C-terminal" evidence="7">
    <location>
        <begin position="329"/>
        <end position="400"/>
    </location>
</feature>
<evidence type="ECO:0000313" key="8">
    <source>
        <dbReference type="EMBL" id="GAA0857135.1"/>
    </source>
</evidence>
<dbReference type="EMBL" id="BAAAFD010000005">
    <property type="protein sequence ID" value="GAA0857135.1"/>
    <property type="molecule type" value="Genomic_DNA"/>
</dbReference>
<proteinExistence type="inferred from homology"/>
<dbReference type="Gene3D" id="1.20.1330.10">
    <property type="entry name" value="f41 fragment of flagellin, N-terminal domain"/>
    <property type="match status" value="2"/>
</dbReference>
<dbReference type="PANTHER" id="PTHR42792">
    <property type="entry name" value="FLAGELLIN"/>
    <property type="match status" value="1"/>
</dbReference>
<dbReference type="InterPro" id="IPR001029">
    <property type="entry name" value="Flagellin_N"/>
</dbReference>
<name>A0ABP3WV63_9ALTE</name>
<dbReference type="Pfam" id="PF00669">
    <property type="entry name" value="Flagellin_N"/>
    <property type="match status" value="1"/>
</dbReference>
<evidence type="ECO:0000313" key="9">
    <source>
        <dbReference type="Proteomes" id="UP001500359"/>
    </source>
</evidence>
<keyword evidence="9" id="KW-1185">Reference proteome</keyword>
<evidence type="ECO:0000256" key="2">
    <source>
        <dbReference type="ARBA" id="ARBA00004613"/>
    </source>
</evidence>
<comment type="caution">
    <text evidence="8">The sequence shown here is derived from an EMBL/GenBank/DDBJ whole genome shotgun (WGS) entry which is preliminary data.</text>
</comment>
<accession>A0ABP3WV63</accession>
<dbReference type="Pfam" id="PF00700">
    <property type="entry name" value="Flagellin_C"/>
    <property type="match status" value="1"/>
</dbReference>
<organism evidence="8 9">
    <name type="scientific">Aliiglaciecola litoralis</name>
    <dbReference type="NCBI Taxonomy" id="582857"/>
    <lineage>
        <taxon>Bacteria</taxon>
        <taxon>Pseudomonadati</taxon>
        <taxon>Pseudomonadota</taxon>
        <taxon>Gammaproteobacteria</taxon>
        <taxon>Alteromonadales</taxon>
        <taxon>Alteromonadaceae</taxon>
        <taxon>Aliiglaciecola</taxon>
    </lineage>
</organism>
<gene>
    <name evidence="8" type="primary">flgL</name>
    <name evidence="8" type="ORF">GCM10009114_21730</name>
</gene>
<dbReference type="SUPFAM" id="SSF64518">
    <property type="entry name" value="Phase 1 flagellin"/>
    <property type="match status" value="1"/>
</dbReference>
<keyword evidence="8" id="KW-0966">Cell projection</keyword>
<dbReference type="NCBIfam" id="TIGR02550">
    <property type="entry name" value="flagell_flgL"/>
    <property type="match status" value="1"/>
</dbReference>